<dbReference type="InterPro" id="IPR025396">
    <property type="entry name" value="DUF4302"/>
</dbReference>
<comment type="caution">
    <text evidence="1">The sequence shown here is derived from an EMBL/GenBank/DDBJ whole genome shotgun (WGS) entry which is preliminary data.</text>
</comment>
<reference evidence="1 2" key="1">
    <citation type="submission" date="2024-01" db="EMBL/GenBank/DDBJ databases">
        <title>Sphingobacterium tenebrionis sp. nov., a novel endophyte isolated from tenebrio molitor intestines.</title>
        <authorList>
            <person name="Zhang C."/>
        </authorList>
    </citation>
    <scope>NUCLEOTIDE SEQUENCE [LARGE SCALE GENOMIC DNA]</scope>
    <source>
        <strain evidence="1 2">PU5-4</strain>
    </source>
</reference>
<dbReference type="Proteomes" id="UP001363035">
    <property type="component" value="Unassembled WGS sequence"/>
</dbReference>
<organism evidence="1 2">
    <name type="scientific">Sphingobacterium tenebrionis</name>
    <dbReference type="NCBI Taxonomy" id="3111775"/>
    <lineage>
        <taxon>Bacteria</taxon>
        <taxon>Pseudomonadati</taxon>
        <taxon>Bacteroidota</taxon>
        <taxon>Sphingobacteriia</taxon>
        <taxon>Sphingobacteriales</taxon>
        <taxon>Sphingobacteriaceae</taxon>
        <taxon>Sphingobacterium</taxon>
    </lineage>
</organism>
<sequence>MMNLKNILFGAMLLVVASSCQKQEEDLVFGESPDVRMKAKIDSINNALTTAPNGWKATVGTGLKGGYGFYMDFDDQQVVKMVADLTDASATKIEGSNYRVKQDNGATLIFDTYNYISMLNDPNPSVYNGTIREGLRSDLEYRFLRSNADSIIFVGKRYSQQLVLAKATAAEKEAYNTGAYKTGIDKTKIIFQSFKNPYIEVNIGGVATKLALSIFSGTKTLDIGSVLPDNKTVLNTFKFAFNLKGFDILAGGNHRDLVFTKGEVEGNSIFIHDIAGNKYEIKNSANPILPIEVMFSFDGAFNAITIAGTKQPEGVSSSFNSIWTALVNFHAANGMLTHSVNFRLSTSKVAVLDVRFQSGSTVYLASAEYNYTLTDGVLKLTAPIATNGNWNNGWVSTAVRNYFSGGEFKLTYISGSDPNAGTLGGLIKVSDPAAIFYGKLSKL</sequence>
<dbReference type="PROSITE" id="PS51257">
    <property type="entry name" value="PROKAR_LIPOPROTEIN"/>
    <property type="match status" value="1"/>
</dbReference>
<name>A0ABU8I3S6_9SPHI</name>
<dbReference type="EMBL" id="JAYLLN010000005">
    <property type="protein sequence ID" value="MEI5984086.1"/>
    <property type="molecule type" value="Genomic_DNA"/>
</dbReference>
<evidence type="ECO:0000313" key="2">
    <source>
        <dbReference type="Proteomes" id="UP001363035"/>
    </source>
</evidence>
<keyword evidence="2" id="KW-1185">Reference proteome</keyword>
<accession>A0ABU8I3S6</accession>
<dbReference type="RefSeq" id="WP_336557343.1">
    <property type="nucleotide sequence ID" value="NZ_JAYLLN010000005.1"/>
</dbReference>
<protein>
    <submittedName>
        <fullName evidence="1">DUF4302 domain-containing protein</fullName>
    </submittedName>
</protein>
<proteinExistence type="predicted"/>
<dbReference type="Pfam" id="PF14135">
    <property type="entry name" value="DUF4302"/>
    <property type="match status" value="1"/>
</dbReference>
<gene>
    <name evidence="1" type="ORF">VJ786_04130</name>
</gene>
<evidence type="ECO:0000313" key="1">
    <source>
        <dbReference type="EMBL" id="MEI5984086.1"/>
    </source>
</evidence>